<dbReference type="NCBIfam" id="TIGR01134">
    <property type="entry name" value="purF"/>
    <property type="match status" value="1"/>
</dbReference>
<keyword evidence="7 10" id="KW-0479">Metal-binding</keyword>
<feature type="binding site" evidence="7 11">
    <location>
        <position position="396"/>
    </location>
    <ligand>
        <name>[4Fe-4S] cluster</name>
        <dbReference type="ChEBI" id="CHEBI:49883"/>
    </ligand>
</feature>
<dbReference type="Gene3D" id="3.40.50.2020">
    <property type="match status" value="1"/>
</dbReference>
<comment type="function">
    <text evidence="7">Catalyzes the formation of phosphoribosylamine from phosphoribosylpyrophosphate (PRPP) and glutamine.</text>
</comment>
<dbReference type="InterPro" id="IPR005854">
    <property type="entry name" value="PurF"/>
</dbReference>
<feature type="binding site" evidence="7 10">
    <location>
        <position position="297"/>
    </location>
    <ligand>
        <name>Mg(2+)</name>
        <dbReference type="ChEBI" id="CHEBI:18420"/>
    </ligand>
</feature>
<protein>
    <recommendedName>
        <fullName evidence="7">Amidophosphoribosyltransferase</fullName>
        <shortName evidence="7">ATase</shortName>
        <ecNumber evidence="7">2.4.2.14</ecNumber>
    </recommendedName>
    <alternativeName>
        <fullName evidence="7">Glutamine phosphoribosylpyrophosphate amidotransferase</fullName>
        <shortName evidence="7">GPATase</shortName>
    </alternativeName>
</protein>
<dbReference type="CDD" id="cd00715">
    <property type="entry name" value="GPATase_N"/>
    <property type="match status" value="1"/>
</dbReference>
<dbReference type="GO" id="GO:0000287">
    <property type="term" value="F:magnesium ion binding"/>
    <property type="evidence" value="ECO:0007669"/>
    <property type="project" value="UniProtKB-UniRule"/>
</dbReference>
<dbReference type="EC" id="2.4.2.14" evidence="7"/>
<dbReference type="UniPathway" id="UPA00074">
    <property type="reaction ID" value="UER00124"/>
</dbReference>
<dbReference type="InterPro" id="IPR017932">
    <property type="entry name" value="GATase_2_dom"/>
</dbReference>
<evidence type="ECO:0000256" key="8">
    <source>
        <dbReference type="PIRNR" id="PIRNR000485"/>
    </source>
</evidence>
<sequence length="462" mass="49765">MENRNDDKLHEACGVYGIYCSDTEAKVGTLTYYGLYALQHRGQESCGIVTTDGEKMNSHKGMGIASEVFNEHILSGMNGKSAIGHVRYATAGESSIKNAQPVVGACKLGELAIAHNGTLINTSVIRELLEDCGSIFQTSVDSEVVLNLISRSAKKGMESAVIDAMQAIKGSYALVILTNNELIGVRDPNGIRPLCLGKLENGYVLASESCALDCTGATYVRDIEPGEIVIINDEGIKSINFVEKSKKAVCAFEYVYFARPDSVMDGISVNNARYLSGRKLYEESPVEADIVIGVPDSGIPAAIGYSRASGIPFEMGLIKNRYVGRTFIAPTQELREKAVAVKLNALKEVVNGKSVVLIDDSIVRGTTSKRLIDTLRKAGAKEVHLRIASPIVQYPCYFGIDTPNRKELIGANMEVDKIAETIGADSLAYISCEGLVECIKKDGGFCLGCFNGVYPMSAPKNE</sequence>
<feature type="binding site" evidence="7 10">
    <location>
        <position position="359"/>
    </location>
    <ligand>
        <name>Mg(2+)</name>
        <dbReference type="ChEBI" id="CHEBI:18420"/>
    </ligand>
</feature>
<evidence type="ECO:0000256" key="2">
    <source>
        <dbReference type="ARBA" id="ARBA00010138"/>
    </source>
</evidence>
<dbReference type="GO" id="GO:0051539">
    <property type="term" value="F:4 iron, 4 sulfur cluster binding"/>
    <property type="evidence" value="ECO:0007669"/>
    <property type="project" value="UniProtKB-KW"/>
</dbReference>
<dbReference type="PIRSF" id="PIRSF000485">
    <property type="entry name" value="Amd_phspho_trans"/>
    <property type="match status" value="1"/>
</dbReference>
<feature type="active site" description="Nucleophile" evidence="7 9">
    <location>
        <position position="13"/>
    </location>
</feature>
<evidence type="ECO:0000313" key="13">
    <source>
        <dbReference type="EMBL" id="SHK03448.1"/>
    </source>
</evidence>
<evidence type="ECO:0000256" key="9">
    <source>
        <dbReference type="PIRSR" id="PIRSR000485-1"/>
    </source>
</evidence>
<keyword evidence="7 11" id="KW-0408">Iron</keyword>
<keyword evidence="5 7" id="KW-0658">Purine biosynthesis</keyword>
<keyword evidence="3 7" id="KW-0328">Glycosyltransferase</keyword>
<keyword evidence="7 10" id="KW-0460">Magnesium</keyword>
<organism evidence="13 14">
    <name type="scientific">Hathewaya proteolytica DSM 3090</name>
    <dbReference type="NCBI Taxonomy" id="1121331"/>
    <lineage>
        <taxon>Bacteria</taxon>
        <taxon>Bacillati</taxon>
        <taxon>Bacillota</taxon>
        <taxon>Clostridia</taxon>
        <taxon>Eubacteriales</taxon>
        <taxon>Clostridiaceae</taxon>
        <taxon>Hathewaya</taxon>
    </lineage>
</organism>
<accession>A0A1M6P6B8</accession>
<evidence type="ECO:0000256" key="3">
    <source>
        <dbReference type="ARBA" id="ARBA00022676"/>
    </source>
</evidence>
<dbReference type="GO" id="GO:0009113">
    <property type="term" value="P:purine nucleobase biosynthetic process"/>
    <property type="evidence" value="ECO:0007669"/>
    <property type="project" value="UniProtKB-UniRule"/>
</dbReference>
<comment type="catalytic activity">
    <reaction evidence="7 8">
        <text>5-phospho-beta-D-ribosylamine + L-glutamate + diphosphate = 5-phospho-alpha-D-ribose 1-diphosphate + L-glutamine + H2O</text>
        <dbReference type="Rhea" id="RHEA:14905"/>
        <dbReference type="ChEBI" id="CHEBI:15377"/>
        <dbReference type="ChEBI" id="CHEBI:29985"/>
        <dbReference type="ChEBI" id="CHEBI:33019"/>
        <dbReference type="ChEBI" id="CHEBI:58017"/>
        <dbReference type="ChEBI" id="CHEBI:58359"/>
        <dbReference type="ChEBI" id="CHEBI:58681"/>
        <dbReference type="EC" id="2.4.2.14"/>
    </reaction>
</comment>
<dbReference type="GO" id="GO:0006189">
    <property type="term" value="P:'de novo' IMP biosynthetic process"/>
    <property type="evidence" value="ECO:0007669"/>
    <property type="project" value="UniProtKB-UniRule"/>
</dbReference>
<evidence type="ECO:0000313" key="14">
    <source>
        <dbReference type="Proteomes" id="UP000183952"/>
    </source>
</evidence>
<dbReference type="OrthoDB" id="9801213at2"/>
<dbReference type="InterPro" id="IPR035584">
    <property type="entry name" value="PurF_N"/>
</dbReference>
<dbReference type="GO" id="GO:0004044">
    <property type="term" value="F:amidophosphoribosyltransferase activity"/>
    <property type="evidence" value="ECO:0007669"/>
    <property type="project" value="UniProtKB-UniRule"/>
</dbReference>
<dbReference type="Pfam" id="PF00156">
    <property type="entry name" value="Pribosyltran"/>
    <property type="match status" value="1"/>
</dbReference>
<reference evidence="13 14" key="1">
    <citation type="submission" date="2016-11" db="EMBL/GenBank/DDBJ databases">
        <authorList>
            <person name="Jaros S."/>
            <person name="Januszkiewicz K."/>
            <person name="Wedrychowicz H."/>
        </authorList>
    </citation>
    <scope>NUCLEOTIDE SEQUENCE [LARGE SCALE GENOMIC DNA]</scope>
    <source>
        <strain evidence="13 14">DSM 3090</strain>
    </source>
</reference>
<evidence type="ECO:0000259" key="12">
    <source>
        <dbReference type="PROSITE" id="PS51278"/>
    </source>
</evidence>
<dbReference type="InterPro" id="IPR029055">
    <property type="entry name" value="Ntn_hydrolases_N"/>
</dbReference>
<dbReference type="EMBL" id="FRAD01000012">
    <property type="protein sequence ID" value="SHK03448.1"/>
    <property type="molecule type" value="Genomic_DNA"/>
</dbReference>
<proteinExistence type="inferred from homology"/>
<dbReference type="InterPro" id="IPR029057">
    <property type="entry name" value="PRTase-like"/>
</dbReference>
<evidence type="ECO:0000256" key="11">
    <source>
        <dbReference type="PIRSR" id="PIRSR000485-3"/>
    </source>
</evidence>
<evidence type="ECO:0000256" key="4">
    <source>
        <dbReference type="ARBA" id="ARBA00022679"/>
    </source>
</evidence>
<keyword evidence="7 11" id="KW-0411">Iron-sulfur</keyword>
<gene>
    <name evidence="7" type="primary">purF</name>
    <name evidence="13" type="ORF">SAMN02745248_01604</name>
</gene>
<dbReference type="Proteomes" id="UP000183952">
    <property type="component" value="Unassembled WGS sequence"/>
</dbReference>
<evidence type="ECO:0000256" key="5">
    <source>
        <dbReference type="ARBA" id="ARBA00022755"/>
    </source>
</evidence>
<dbReference type="PANTHER" id="PTHR11907">
    <property type="entry name" value="AMIDOPHOSPHORIBOSYLTRANSFERASE"/>
    <property type="match status" value="1"/>
</dbReference>
<comment type="pathway">
    <text evidence="1 7 8">Purine metabolism; IMP biosynthesis via de novo pathway; N(1)-(5-phospho-D-ribosyl)glycinamide from 5-phospho-alpha-D-ribose 1-diphosphate: step 1/2.</text>
</comment>
<evidence type="ECO:0000256" key="10">
    <source>
        <dbReference type="PIRSR" id="PIRSR000485-2"/>
    </source>
</evidence>
<comment type="similarity">
    <text evidence="2 7 8">In the C-terminal section; belongs to the purine/pyrimidine phosphoribosyltransferase family.</text>
</comment>
<feature type="binding site" evidence="7 11">
    <location>
        <position position="449"/>
    </location>
    <ligand>
        <name>[4Fe-4S] cluster</name>
        <dbReference type="ChEBI" id="CHEBI:49883"/>
    </ligand>
</feature>
<dbReference type="Pfam" id="PF13522">
    <property type="entry name" value="GATase_6"/>
    <property type="match status" value="1"/>
</dbReference>
<keyword evidence="4 7" id="KW-0808">Transferase</keyword>
<keyword evidence="6 7" id="KW-0315">Glutamine amidotransferase</keyword>
<dbReference type="PROSITE" id="PS51278">
    <property type="entry name" value="GATASE_TYPE_2"/>
    <property type="match status" value="1"/>
</dbReference>
<dbReference type="SUPFAM" id="SSF53271">
    <property type="entry name" value="PRTase-like"/>
    <property type="match status" value="1"/>
</dbReference>
<comment type="cofactor">
    <cofactor evidence="7 10">
        <name>Mg(2+)</name>
        <dbReference type="ChEBI" id="CHEBI:18420"/>
    </cofactor>
    <text evidence="7 10">Binds 1 Mg(2+) ion per subunit.</text>
</comment>
<dbReference type="HAMAP" id="MF_01931">
    <property type="entry name" value="PurF"/>
    <property type="match status" value="1"/>
</dbReference>
<evidence type="ECO:0000256" key="6">
    <source>
        <dbReference type="ARBA" id="ARBA00022962"/>
    </source>
</evidence>
<dbReference type="RefSeq" id="WP_072903561.1">
    <property type="nucleotide sequence ID" value="NZ_FRAD01000012.1"/>
</dbReference>
<keyword evidence="7" id="KW-0004">4Fe-4S</keyword>
<dbReference type="InterPro" id="IPR000836">
    <property type="entry name" value="PRTase_dom"/>
</dbReference>
<evidence type="ECO:0000256" key="1">
    <source>
        <dbReference type="ARBA" id="ARBA00005209"/>
    </source>
</evidence>
<keyword evidence="14" id="KW-1185">Reference proteome</keyword>
<comment type="cofactor">
    <cofactor evidence="7 11">
        <name>[4Fe-4S] cluster</name>
        <dbReference type="ChEBI" id="CHEBI:49883"/>
    </cofactor>
    <text evidence="7 11">Binds 1 [4Fe-4S] cluster per subunit.</text>
</comment>
<feature type="domain" description="Glutamine amidotransferase type-2" evidence="12">
    <location>
        <begin position="13"/>
        <end position="234"/>
    </location>
</feature>
<feature type="binding site" evidence="7 11">
    <location>
        <position position="446"/>
    </location>
    <ligand>
        <name>[4Fe-4S] cluster</name>
        <dbReference type="ChEBI" id="CHEBI:49883"/>
    </ligand>
</feature>
<feature type="binding site" evidence="7 11">
    <location>
        <position position="250"/>
    </location>
    <ligand>
        <name>[4Fe-4S] cluster</name>
        <dbReference type="ChEBI" id="CHEBI:49883"/>
    </ligand>
</feature>
<dbReference type="SUPFAM" id="SSF56235">
    <property type="entry name" value="N-terminal nucleophile aminohydrolases (Ntn hydrolases)"/>
    <property type="match status" value="1"/>
</dbReference>
<dbReference type="Gene3D" id="3.60.20.10">
    <property type="entry name" value="Glutamine Phosphoribosylpyrophosphate, subunit 1, domain 1"/>
    <property type="match status" value="1"/>
</dbReference>
<feature type="binding site" evidence="7 10">
    <location>
        <position position="360"/>
    </location>
    <ligand>
        <name>Mg(2+)</name>
        <dbReference type="ChEBI" id="CHEBI:18420"/>
    </ligand>
</feature>
<dbReference type="CDD" id="cd06223">
    <property type="entry name" value="PRTases_typeI"/>
    <property type="match status" value="1"/>
</dbReference>
<dbReference type="AlphaFoldDB" id="A0A1M6P6B8"/>
<evidence type="ECO:0000256" key="7">
    <source>
        <dbReference type="HAMAP-Rule" id="MF_01931"/>
    </source>
</evidence>
<name>A0A1M6P6B8_9CLOT</name>
<dbReference type="STRING" id="1121331.SAMN02745248_01604"/>